<dbReference type="Gene3D" id="3.40.830.10">
    <property type="entry name" value="LigB-like"/>
    <property type="match status" value="1"/>
</dbReference>
<accession>A0A0W7WE22</accession>
<evidence type="ECO:0000256" key="1">
    <source>
        <dbReference type="ARBA" id="ARBA00006315"/>
    </source>
</evidence>
<proteinExistence type="inferred from homology"/>
<comment type="similarity">
    <text evidence="1">Belongs to the MEMO1 family.</text>
</comment>
<dbReference type="Gene3D" id="3.30.700.20">
    <property type="entry name" value="Hypothetical protein ph0010, domain 1"/>
    <property type="match status" value="1"/>
</dbReference>
<dbReference type="InterPro" id="IPR027485">
    <property type="entry name" value="AMMECR1_N"/>
</dbReference>
<feature type="domain" description="AMMECR1" evidence="2">
    <location>
        <begin position="265"/>
        <end position="453"/>
    </location>
</feature>
<dbReference type="InterPro" id="IPR002733">
    <property type="entry name" value="AMMECR1_domain"/>
</dbReference>
<dbReference type="InterPro" id="IPR036071">
    <property type="entry name" value="AMMECR1_dom_sf"/>
</dbReference>
<dbReference type="Pfam" id="PF01871">
    <property type="entry name" value="AMMECR1"/>
    <property type="match status" value="1"/>
</dbReference>
<sequence length="453" mass="46938">MAGRVFPEDPLELARTVRDWLARTAPMADRLVATPRAVIAPHAGLPVCGAVMAGAWSATRDAAPDRIVLLAAAPMPDFTGIAVPVHHGAIEIPGKKLRIDRDACRALIRSGRAHGREAAFEAQPGIDAHLPFARFLHPRVPVVPLVVGQVAPARIAAVIDRLDRLPGQTLFVLSSDLGRAGTAAEARRLQARTAALIETGQGARLTPDAASGALVLAGWQGSQAGQGCRALRLGHAVTHPKGGGPVSGHGAWAVYPPQGALLPDGLSEVLLDVARRAVGSGLSRGTAPHMRPDSYALPLRTLMASAVTLTAGGTCIGSAATLTPHLPLVADVAGNAARAALRDPRATGRAPDPQALGIEIDLLGPATPLEMPDEAALLARLVPGETGLALSDAGRHAMLLPSAWAELDDPQLFVAALRRKAGLPPDHWSATQQIRLLHAERLVAPAEALPVAA</sequence>
<gene>
    <name evidence="3" type="ORF">AVJ23_20695</name>
</gene>
<evidence type="ECO:0000259" key="2">
    <source>
        <dbReference type="PROSITE" id="PS51112"/>
    </source>
</evidence>
<name>A0A0W7WE22_9RHOB</name>
<dbReference type="SUPFAM" id="SSF143447">
    <property type="entry name" value="AMMECR1-like"/>
    <property type="match status" value="1"/>
</dbReference>
<comment type="caution">
    <text evidence="3">The sequence shown here is derived from an EMBL/GenBank/DDBJ whole genome shotgun (WGS) entry which is preliminary data.</text>
</comment>
<keyword evidence="4" id="KW-1185">Reference proteome</keyword>
<dbReference type="Proteomes" id="UP000054396">
    <property type="component" value="Unassembled WGS sequence"/>
</dbReference>
<dbReference type="Pfam" id="PF01875">
    <property type="entry name" value="Memo"/>
    <property type="match status" value="1"/>
</dbReference>
<dbReference type="NCBIfam" id="TIGR04335">
    <property type="entry name" value="AmmeMemoSam_A"/>
    <property type="match status" value="1"/>
</dbReference>
<dbReference type="InterPro" id="IPR027623">
    <property type="entry name" value="AmmeMemoSam_A"/>
</dbReference>
<evidence type="ECO:0000313" key="3">
    <source>
        <dbReference type="EMBL" id="KUF08821.1"/>
    </source>
</evidence>
<dbReference type="EMBL" id="LPXO01000022">
    <property type="protein sequence ID" value="KUF08821.1"/>
    <property type="molecule type" value="Genomic_DNA"/>
</dbReference>
<dbReference type="PANTHER" id="PTHR11060:SF0">
    <property type="entry name" value="PROTEIN MEMO1"/>
    <property type="match status" value="1"/>
</dbReference>
<dbReference type="PANTHER" id="PTHR11060">
    <property type="entry name" value="PROTEIN MEMO1"/>
    <property type="match status" value="1"/>
</dbReference>
<protein>
    <recommendedName>
        <fullName evidence="2">AMMECR1 domain-containing protein</fullName>
    </recommendedName>
</protein>
<dbReference type="PROSITE" id="PS51112">
    <property type="entry name" value="AMMECR1"/>
    <property type="match status" value="1"/>
</dbReference>
<reference evidence="3 4" key="1">
    <citation type="submission" date="2015-12" db="EMBL/GenBank/DDBJ databases">
        <authorList>
            <person name="Shamseldin A."/>
            <person name="Moawad H."/>
            <person name="Abd El-Rahim W.M."/>
            <person name="Sadowsky M.J."/>
        </authorList>
    </citation>
    <scope>NUCLEOTIDE SEQUENCE [LARGE SCALE GENOMIC DNA]</scope>
    <source>
        <strain evidence="3 4">SJ5A-1</strain>
    </source>
</reference>
<dbReference type="NCBIfam" id="TIGR04336">
    <property type="entry name" value="AmmeMemoSam_B"/>
    <property type="match status" value="1"/>
</dbReference>
<evidence type="ECO:0000313" key="4">
    <source>
        <dbReference type="Proteomes" id="UP000054396"/>
    </source>
</evidence>
<organism evidence="3 4">
    <name type="scientific">Pseudoponticoccus marisrubri</name>
    <dbReference type="NCBI Taxonomy" id="1685382"/>
    <lineage>
        <taxon>Bacteria</taxon>
        <taxon>Pseudomonadati</taxon>
        <taxon>Pseudomonadota</taxon>
        <taxon>Alphaproteobacteria</taxon>
        <taxon>Rhodobacterales</taxon>
        <taxon>Roseobacteraceae</taxon>
        <taxon>Pseudoponticoccus</taxon>
    </lineage>
</organism>
<dbReference type="Gene3D" id="3.30.1490.150">
    <property type="entry name" value="Hypothetical protein ph0010, domain 2"/>
    <property type="match status" value="1"/>
</dbReference>
<dbReference type="STRING" id="1685382.AVJ23_20695"/>
<dbReference type="InterPro" id="IPR002737">
    <property type="entry name" value="MEMO1_fam"/>
</dbReference>
<dbReference type="AlphaFoldDB" id="A0A0W7WE22"/>